<organism evidence="2">
    <name type="scientific">Timema genevievae</name>
    <name type="common">Walking stick</name>
    <dbReference type="NCBI Taxonomy" id="629358"/>
    <lineage>
        <taxon>Eukaryota</taxon>
        <taxon>Metazoa</taxon>
        <taxon>Ecdysozoa</taxon>
        <taxon>Arthropoda</taxon>
        <taxon>Hexapoda</taxon>
        <taxon>Insecta</taxon>
        <taxon>Pterygota</taxon>
        <taxon>Neoptera</taxon>
        <taxon>Polyneoptera</taxon>
        <taxon>Phasmatodea</taxon>
        <taxon>Timematodea</taxon>
        <taxon>Timematoidea</taxon>
        <taxon>Timematidae</taxon>
        <taxon>Timema</taxon>
    </lineage>
</organism>
<feature type="compositionally biased region" description="Polar residues" evidence="1">
    <location>
        <begin position="32"/>
        <end position="59"/>
    </location>
</feature>
<protein>
    <submittedName>
        <fullName evidence="2">Uncharacterized protein</fullName>
    </submittedName>
</protein>
<proteinExistence type="predicted"/>
<name>A0A7R9K5Y8_TIMGE</name>
<reference evidence="2" key="1">
    <citation type="submission" date="2020-11" db="EMBL/GenBank/DDBJ databases">
        <authorList>
            <person name="Tran Van P."/>
        </authorList>
    </citation>
    <scope>NUCLEOTIDE SEQUENCE</scope>
</reference>
<evidence type="ECO:0000313" key="2">
    <source>
        <dbReference type="EMBL" id="CAD7605740.1"/>
    </source>
</evidence>
<evidence type="ECO:0000256" key="1">
    <source>
        <dbReference type="SAM" id="MobiDB-lite"/>
    </source>
</evidence>
<gene>
    <name evidence="2" type="ORF">TGEB3V08_LOCUS9609</name>
</gene>
<dbReference type="AlphaFoldDB" id="A0A7R9K5Y8"/>
<sequence length="79" mass="8976">MWSSIENDTIQPIEEIDKSTTMQVEEVTTDSIVETSTIDEMAQTPSSDMETYESENSTLYLEGPDDLPRSKRVIFKSSH</sequence>
<dbReference type="EMBL" id="OE844601">
    <property type="protein sequence ID" value="CAD7605740.1"/>
    <property type="molecule type" value="Genomic_DNA"/>
</dbReference>
<accession>A0A7R9K5Y8</accession>
<feature type="region of interest" description="Disordered" evidence="1">
    <location>
        <begin position="32"/>
        <end position="66"/>
    </location>
</feature>